<dbReference type="AlphaFoldDB" id="A0A4Q5L951"/>
<reference evidence="2 3" key="1">
    <citation type="submission" date="2019-02" db="EMBL/GenBank/DDBJ databases">
        <title>Bacterial novel species isolated from soil.</title>
        <authorList>
            <person name="Jung H.-Y."/>
        </authorList>
    </citation>
    <scope>NUCLEOTIDE SEQUENCE [LARGE SCALE GENOMIC DNA]</scope>
    <source>
        <strain evidence="2 3">1-3-3-3</strain>
    </source>
</reference>
<evidence type="ECO:0000313" key="3">
    <source>
        <dbReference type="Proteomes" id="UP000294155"/>
    </source>
</evidence>
<sequence>MIKTLRYALFGAFCSLLLAPAAQAQTPTTFLTENFEGPTSIFTAVNGTQANKWFVGEAPGNGPTTAGSKAAYISNNATGSTYAYSLSSFNVTYLYTDVTFPAGQNQFDLSFDWKAIGQNSALAPDDYMGIYLLPAGATLTAGSTPQSSSAVLVRNDFHSQPTYSRALVRLPTGNQLAGTTRRLVFMWRNDATFGQQPPAAFDNVTLTATTVPPLSGTYTIDNTQPLTGRNFNSFTAAFERLNLTGTSGPTTFEVAAGQVFTENTPSITTGGTGAAPVVFRRSGSGANPVIESGFGASAGVAIVGADWLTFDGIDVRSKFNSPLPNGYLVTAQQSGTNGARHITIRNATIALTRSAVGSSAPAAAGIRQYNVGFASDTAGLNRDLLYENLTISNCIYGVRLTGSDAAFPDEKVTVRNVSVSTGTLDSSWELFGFVIQHVKGLTLVNNAVRGLRSTSGARGIDLRDLQGTGPLACRVTDNQIYELQLVSPGTTFSGYYIWGLIFNQGSNIPPVELRIQNNEIRDLSLDYFGTATATRNVAGLSVILSVPGVGSRFEVWHNSVRLTGTGVRYITAAFDCSVFAPEAQAALSVRNNVFSNEVGAQTGVAKHYAWYSPYASFVPARAVADYNDLVVTDPANGYVARHSTLDAATLADWRASSGQDAHSVSLNPQFAAGTALRPVNLALDNMAQPLGVPTDLTGNLRSPSRPDLGAYEFGTIALATKPGSAAAVLGAFPVPFADKLTLTVPATAAGAARLQLCDAAGRVVRQQALLLTTAGRAELSGLSQLPAGLYWLRLTTAAGQQYRVRVQH</sequence>
<proteinExistence type="predicted"/>
<feature type="chain" id="PRO_5020676605" evidence="1">
    <location>
        <begin position="25"/>
        <end position="808"/>
    </location>
</feature>
<protein>
    <submittedName>
        <fullName evidence="2">T9SS type A sorting domain-containing protein</fullName>
    </submittedName>
</protein>
<keyword evidence="1" id="KW-0732">Signal</keyword>
<dbReference type="EMBL" id="SEWE01000033">
    <property type="protein sequence ID" value="RYU78222.1"/>
    <property type="molecule type" value="Genomic_DNA"/>
</dbReference>
<gene>
    <name evidence="2" type="ORF">EWM57_14770</name>
</gene>
<accession>A0A4Q5L951</accession>
<comment type="caution">
    <text evidence="2">The sequence shown here is derived from an EMBL/GenBank/DDBJ whole genome shotgun (WGS) entry which is preliminary data.</text>
</comment>
<dbReference type="InterPro" id="IPR026444">
    <property type="entry name" value="Secre_tail"/>
</dbReference>
<name>A0A4Q5L951_9BACT</name>
<organism evidence="2 3">
    <name type="scientific">Hymenobacter persicinus</name>
    <dbReference type="NCBI Taxonomy" id="2025506"/>
    <lineage>
        <taxon>Bacteria</taxon>
        <taxon>Pseudomonadati</taxon>
        <taxon>Bacteroidota</taxon>
        <taxon>Cytophagia</taxon>
        <taxon>Cytophagales</taxon>
        <taxon>Hymenobacteraceae</taxon>
        <taxon>Hymenobacter</taxon>
    </lineage>
</organism>
<dbReference type="InterPro" id="IPR012334">
    <property type="entry name" value="Pectin_lyas_fold"/>
</dbReference>
<dbReference type="Proteomes" id="UP000294155">
    <property type="component" value="Unassembled WGS sequence"/>
</dbReference>
<dbReference type="NCBIfam" id="TIGR04183">
    <property type="entry name" value="Por_Secre_tail"/>
    <property type="match status" value="1"/>
</dbReference>
<dbReference type="Gene3D" id="2.160.20.10">
    <property type="entry name" value="Single-stranded right-handed beta-helix, Pectin lyase-like"/>
    <property type="match status" value="1"/>
</dbReference>
<evidence type="ECO:0000313" key="2">
    <source>
        <dbReference type="EMBL" id="RYU78222.1"/>
    </source>
</evidence>
<dbReference type="SUPFAM" id="SSF51126">
    <property type="entry name" value="Pectin lyase-like"/>
    <property type="match status" value="1"/>
</dbReference>
<feature type="signal peptide" evidence="1">
    <location>
        <begin position="1"/>
        <end position="24"/>
    </location>
</feature>
<dbReference type="RefSeq" id="WP_129921930.1">
    <property type="nucleotide sequence ID" value="NZ_SEWE01000033.1"/>
</dbReference>
<evidence type="ECO:0000256" key="1">
    <source>
        <dbReference type="SAM" id="SignalP"/>
    </source>
</evidence>
<dbReference type="InterPro" id="IPR011050">
    <property type="entry name" value="Pectin_lyase_fold/virulence"/>
</dbReference>
<keyword evidence="3" id="KW-1185">Reference proteome</keyword>
<dbReference type="OrthoDB" id="9792152at2"/>